<dbReference type="Proteomes" id="UP000240880">
    <property type="component" value="Unassembled WGS sequence"/>
</dbReference>
<dbReference type="Pfam" id="PF13419">
    <property type="entry name" value="HAD_2"/>
    <property type="match status" value="1"/>
</dbReference>
<dbReference type="PANTHER" id="PTHR43434:SF1">
    <property type="entry name" value="PHOSPHOGLYCOLATE PHOSPHATASE"/>
    <property type="match status" value="1"/>
</dbReference>
<evidence type="ECO:0000313" key="2">
    <source>
        <dbReference type="EMBL" id="PSN84040.1"/>
    </source>
</evidence>
<dbReference type="InterPro" id="IPR036412">
    <property type="entry name" value="HAD-like_sf"/>
</dbReference>
<evidence type="ECO:0000256" key="1">
    <source>
        <dbReference type="ARBA" id="ARBA00007958"/>
    </source>
</evidence>
<reference evidence="2 3" key="1">
    <citation type="submission" date="2017-04" db="EMBL/GenBank/DDBJ databases">
        <title>Novel microbial lineages endemic to geothermal iron-oxide mats fill important gaps in the evolutionary history of Archaea.</title>
        <authorList>
            <person name="Jay Z.J."/>
            <person name="Beam J.P."/>
            <person name="Dlakic M."/>
            <person name="Rusch D.B."/>
            <person name="Kozubal M.A."/>
            <person name="Inskeep W.P."/>
        </authorList>
    </citation>
    <scope>NUCLEOTIDE SEQUENCE [LARGE SCALE GENOMIC DNA]</scope>
    <source>
        <strain evidence="2">OSP_D</strain>
    </source>
</reference>
<dbReference type="InterPro" id="IPR050155">
    <property type="entry name" value="HAD-like_hydrolase_sf"/>
</dbReference>
<sequence length="211" mass="24035">MDGTLVDSLDSFVYSAEKALREFGITHIKRETLRKLIINPFDKIIKTLLPEFSSEHDRIVQRYVQIYNSEGYKLTKPKDRALEVLEQLKRQNVKIAIVTSRILLESSVVPVLQNCKLLDIVDVVVTASQVPRPKPEPFQHELAVKRLGVPKERTIAIGDSPEDIIGAKAAGLKVAAYVNGFHTKQELEVHKPDYFLERLPEILRIVLDKSW</sequence>
<dbReference type="InterPro" id="IPR023214">
    <property type="entry name" value="HAD_sf"/>
</dbReference>
<dbReference type="InterPro" id="IPR041492">
    <property type="entry name" value="HAD_2"/>
</dbReference>
<comment type="caution">
    <text evidence="2">The sequence shown here is derived from an EMBL/GenBank/DDBJ whole genome shotgun (WGS) entry which is preliminary data.</text>
</comment>
<accession>A0A2R6ACB9</accession>
<dbReference type="NCBIfam" id="TIGR01509">
    <property type="entry name" value="HAD-SF-IA-v3"/>
    <property type="match status" value="1"/>
</dbReference>
<dbReference type="InterPro" id="IPR023198">
    <property type="entry name" value="PGP-like_dom2"/>
</dbReference>
<comment type="similarity">
    <text evidence="1">Belongs to the HAD-like hydrolase superfamily.</text>
</comment>
<proteinExistence type="inferred from homology"/>
<dbReference type="EMBL" id="NEXC01000009">
    <property type="protein sequence ID" value="PSN84040.1"/>
    <property type="molecule type" value="Genomic_DNA"/>
</dbReference>
<dbReference type="GO" id="GO:0008967">
    <property type="term" value="F:phosphoglycolate phosphatase activity"/>
    <property type="evidence" value="ECO:0007669"/>
    <property type="project" value="TreeGrafter"/>
</dbReference>
<dbReference type="GO" id="GO:0006281">
    <property type="term" value="P:DNA repair"/>
    <property type="evidence" value="ECO:0007669"/>
    <property type="project" value="TreeGrafter"/>
</dbReference>
<name>A0A2R6ACB9_9ARCH</name>
<protein>
    <recommendedName>
        <fullName evidence="4">HAD family hydrolase</fullName>
    </recommendedName>
</protein>
<dbReference type="AlphaFoldDB" id="A0A2R6ACB9"/>
<organism evidence="2 3">
    <name type="scientific">Candidatus Marsarchaeota G1 archaeon OSP_D</name>
    <dbReference type="NCBI Taxonomy" id="1978155"/>
    <lineage>
        <taxon>Archaea</taxon>
        <taxon>Candidatus Marsarchaeota</taxon>
        <taxon>Candidatus Marsarchaeota group 1</taxon>
    </lineage>
</organism>
<evidence type="ECO:0008006" key="4">
    <source>
        <dbReference type="Google" id="ProtNLM"/>
    </source>
</evidence>
<dbReference type="SUPFAM" id="SSF56784">
    <property type="entry name" value="HAD-like"/>
    <property type="match status" value="1"/>
</dbReference>
<dbReference type="InterPro" id="IPR006439">
    <property type="entry name" value="HAD-SF_hydro_IA"/>
</dbReference>
<gene>
    <name evidence="2" type="ORF">B9Q01_02580</name>
</gene>
<dbReference type="NCBIfam" id="TIGR01549">
    <property type="entry name" value="HAD-SF-IA-v1"/>
    <property type="match status" value="1"/>
</dbReference>
<dbReference type="PANTHER" id="PTHR43434">
    <property type="entry name" value="PHOSPHOGLYCOLATE PHOSPHATASE"/>
    <property type="match status" value="1"/>
</dbReference>
<dbReference type="Gene3D" id="1.10.150.240">
    <property type="entry name" value="Putative phosphatase, domain 2"/>
    <property type="match status" value="1"/>
</dbReference>
<evidence type="ECO:0000313" key="3">
    <source>
        <dbReference type="Proteomes" id="UP000240880"/>
    </source>
</evidence>
<dbReference type="Gene3D" id="3.40.50.1000">
    <property type="entry name" value="HAD superfamily/HAD-like"/>
    <property type="match status" value="1"/>
</dbReference>